<name>A0A9W4JCK8_9EURO</name>
<dbReference type="AlphaFoldDB" id="A0A9W4JCK8"/>
<dbReference type="Proteomes" id="UP001152592">
    <property type="component" value="Unassembled WGS sequence"/>
</dbReference>
<gene>
    <name evidence="1" type="ORF">PSALAMII_LOCUS6587</name>
</gene>
<dbReference type="OrthoDB" id="92161at2759"/>
<comment type="caution">
    <text evidence="1">The sequence shown here is derived from an EMBL/GenBank/DDBJ whole genome shotgun (WGS) entry which is preliminary data.</text>
</comment>
<sequence length="65" mass="7404">MRVLQPPEGTRIASADGGSLFDCRIPGPTFRFGPFDTLQDFHRHLRMGMDFDPRLDDDIKELIKG</sequence>
<proteinExistence type="predicted"/>
<dbReference type="EMBL" id="CAJVPD010000243">
    <property type="protein sequence ID" value="CAG8389769.1"/>
    <property type="molecule type" value="Genomic_DNA"/>
</dbReference>
<protein>
    <submittedName>
        <fullName evidence="1">Uncharacterized protein</fullName>
    </submittedName>
</protein>
<organism evidence="1 2">
    <name type="scientific">Penicillium salamii</name>
    <dbReference type="NCBI Taxonomy" id="1612424"/>
    <lineage>
        <taxon>Eukaryota</taxon>
        <taxon>Fungi</taxon>
        <taxon>Dikarya</taxon>
        <taxon>Ascomycota</taxon>
        <taxon>Pezizomycotina</taxon>
        <taxon>Eurotiomycetes</taxon>
        <taxon>Eurotiomycetidae</taxon>
        <taxon>Eurotiales</taxon>
        <taxon>Aspergillaceae</taxon>
        <taxon>Penicillium</taxon>
    </lineage>
</organism>
<accession>A0A9W4JCK8</accession>
<reference evidence="1" key="1">
    <citation type="submission" date="2021-07" db="EMBL/GenBank/DDBJ databases">
        <authorList>
            <person name="Branca A.L. A."/>
        </authorList>
    </citation>
    <scope>NUCLEOTIDE SEQUENCE</scope>
</reference>
<evidence type="ECO:0000313" key="2">
    <source>
        <dbReference type="Proteomes" id="UP001152592"/>
    </source>
</evidence>
<evidence type="ECO:0000313" key="1">
    <source>
        <dbReference type="EMBL" id="CAG8389769.1"/>
    </source>
</evidence>